<gene>
    <name evidence="4 6" type="primary">glpB</name>
    <name evidence="6" type="ORF">O1Q98_13060</name>
</gene>
<proteinExistence type="inferred from homology"/>
<reference evidence="6 7" key="1">
    <citation type="submission" date="2022-12" db="EMBL/GenBank/DDBJ databases">
        <title>Complete genome sequencing of Dickeya lacustris type strain LMG30899.</title>
        <authorList>
            <person name="Dobhal S."/>
            <person name="Arizala D."/>
            <person name="Arif M."/>
        </authorList>
    </citation>
    <scope>NUCLEOTIDE SEQUENCE [LARGE SCALE GENOMIC DNA]</scope>
    <source>
        <strain evidence="6 7">LMG30899</strain>
    </source>
</reference>
<comment type="catalytic activity">
    <reaction evidence="4">
        <text>a quinone + sn-glycerol 3-phosphate = dihydroxyacetone phosphate + a quinol</text>
        <dbReference type="Rhea" id="RHEA:18977"/>
        <dbReference type="ChEBI" id="CHEBI:24646"/>
        <dbReference type="ChEBI" id="CHEBI:57597"/>
        <dbReference type="ChEBI" id="CHEBI:57642"/>
        <dbReference type="ChEBI" id="CHEBI:132124"/>
        <dbReference type="EC" id="1.1.5.3"/>
    </reaction>
</comment>
<keyword evidence="2 4" id="KW-0288">FMN</keyword>
<dbReference type="PROSITE" id="PS51257">
    <property type="entry name" value="PROKAR_LIPOPROTEIN"/>
    <property type="match status" value="1"/>
</dbReference>
<evidence type="ECO:0000259" key="5">
    <source>
        <dbReference type="Pfam" id="PF00890"/>
    </source>
</evidence>
<comment type="pathway">
    <text evidence="4">Polyol metabolism; glycerol degradation via glycerol kinase pathway; glycerone phosphate from sn-glycerol 3-phosphate (anaerobic route): step 1/1.</text>
</comment>
<dbReference type="Pfam" id="PF00890">
    <property type="entry name" value="FAD_binding_2"/>
    <property type="match status" value="1"/>
</dbReference>
<dbReference type="NCBIfam" id="NF003719">
    <property type="entry name" value="PRK05329.1-2"/>
    <property type="match status" value="1"/>
</dbReference>
<comment type="cofactor">
    <cofactor evidence="4">
        <name>FMN</name>
        <dbReference type="ChEBI" id="CHEBI:58210"/>
    </cofactor>
</comment>
<dbReference type="PRINTS" id="PR00420">
    <property type="entry name" value="RNGMNOXGNASE"/>
</dbReference>
<evidence type="ECO:0000313" key="7">
    <source>
        <dbReference type="Proteomes" id="UP001219630"/>
    </source>
</evidence>
<evidence type="ECO:0000313" key="6">
    <source>
        <dbReference type="EMBL" id="WFN54593.1"/>
    </source>
</evidence>
<evidence type="ECO:0000256" key="3">
    <source>
        <dbReference type="ARBA" id="ARBA00023002"/>
    </source>
</evidence>
<organism evidence="6 7">
    <name type="scientific">Dickeya lacustris</name>
    <dbReference type="NCBI Taxonomy" id="2259638"/>
    <lineage>
        <taxon>Bacteria</taxon>
        <taxon>Pseudomonadati</taxon>
        <taxon>Pseudomonadota</taxon>
        <taxon>Gammaproteobacteria</taxon>
        <taxon>Enterobacterales</taxon>
        <taxon>Pectobacteriaceae</taxon>
        <taxon>Dickeya</taxon>
    </lineage>
</organism>
<comment type="function">
    <text evidence="4">Conversion of glycerol 3-phosphate to dihydroxyacetone. Uses fumarate or nitrate as electron acceptor.</text>
</comment>
<dbReference type="EMBL" id="CP114280">
    <property type="protein sequence ID" value="WFN54593.1"/>
    <property type="molecule type" value="Genomic_DNA"/>
</dbReference>
<dbReference type="NCBIfam" id="TIGR03378">
    <property type="entry name" value="glycerol3P_GlpB"/>
    <property type="match status" value="1"/>
</dbReference>
<sequence length="416" mass="44000">MRYDVVIIGGGLAGLACGIQLQEQGKRCAIVSVGQSALTFASGALDLLNALPDGTPVTHPLHALGELANQAPHHPYSLMGPDAVATLAGQAQALLARCGLWLRGSLTQSHQRLTPLGIWRDCWLSPADSVSRGLPGTPAWHQPLVAGIEGFMDFQARLVVGELQAQGIAARADDLRLPVLDNLRQNPSEFRSLNLARVLETPAGLAALTEELLTCSHGNDAVILPACIGTQAHAQLNAALGKPVGLLATLPPSLPGMQLHQALLARFRQTGGTVMPGDKVISAQALANEVVVHTRSHGDMPLRAQYTVLASGSFFSNGLVAERERVIEPVFGLDVDFLPTQADWSQQDVFASQPYLQFGVKVDAHLHPSIAGVSQPRVFAIGSVLRGYDPLRQGCGGGVSLLSALHVAQTIVREKP</sequence>
<protein>
    <recommendedName>
        <fullName evidence="4">Anaerobic glycerol-3-phosphate dehydrogenase subunit B</fullName>
        <shortName evidence="4">Anaerobic G-3-P dehydrogenase subunit B</shortName>
        <shortName evidence="4">Anaerobic G3Pdhase B</shortName>
        <ecNumber evidence="4">1.1.5.3</ecNumber>
    </recommendedName>
</protein>
<dbReference type="InterPro" id="IPR036188">
    <property type="entry name" value="FAD/NAD-bd_sf"/>
</dbReference>
<feature type="domain" description="FAD-dependent oxidoreductase 2 FAD-binding" evidence="5">
    <location>
        <begin position="4"/>
        <end position="399"/>
    </location>
</feature>
<accession>A0ABY8G3T6</accession>
<dbReference type="Gene3D" id="3.50.50.60">
    <property type="entry name" value="FAD/NAD(P)-binding domain"/>
    <property type="match status" value="1"/>
</dbReference>
<comment type="similarity">
    <text evidence="4">Belongs to the anaerobic G-3-P dehydrogenase subunit B family.</text>
</comment>
<dbReference type="RefSeq" id="WP_125260940.1">
    <property type="nucleotide sequence ID" value="NZ_CP114280.1"/>
</dbReference>
<dbReference type="Proteomes" id="UP001219630">
    <property type="component" value="Chromosome"/>
</dbReference>
<keyword evidence="7" id="KW-1185">Reference proteome</keyword>
<evidence type="ECO:0000256" key="1">
    <source>
        <dbReference type="ARBA" id="ARBA00022630"/>
    </source>
</evidence>
<comment type="subunit">
    <text evidence="4">Composed of a catalytic GlpA/B dimer and of membrane bound GlpC.</text>
</comment>
<dbReference type="HAMAP" id="MF_00753">
    <property type="entry name" value="Glycerol3P_GlpB"/>
    <property type="match status" value="1"/>
</dbReference>
<keyword evidence="3 4" id="KW-0560">Oxidoreductase</keyword>
<dbReference type="PIRSF" id="PIRSF000141">
    <property type="entry name" value="Anaerobic_G3P_dh"/>
    <property type="match status" value="1"/>
</dbReference>
<name>A0ABY8G3T6_9GAMM</name>
<dbReference type="SUPFAM" id="SSF51905">
    <property type="entry name" value="FAD/NAD(P)-binding domain"/>
    <property type="match status" value="1"/>
</dbReference>
<dbReference type="NCBIfam" id="NF003718">
    <property type="entry name" value="PRK05329.1-1"/>
    <property type="match status" value="1"/>
</dbReference>
<dbReference type="EC" id="1.1.5.3" evidence="4"/>
<dbReference type="InterPro" id="IPR003953">
    <property type="entry name" value="FAD-dep_OxRdtase_2_FAD-bd"/>
</dbReference>
<keyword evidence="1 4" id="KW-0285">Flavoprotein</keyword>
<dbReference type="InterPro" id="IPR009158">
    <property type="entry name" value="G3P_DH_GlpB_su"/>
</dbReference>
<dbReference type="GO" id="GO:0004368">
    <property type="term" value="F:glycerol-3-phosphate dehydrogenase (quinone) activity"/>
    <property type="evidence" value="ECO:0007669"/>
    <property type="project" value="UniProtKB-EC"/>
</dbReference>
<dbReference type="NCBIfam" id="NF003720">
    <property type="entry name" value="PRK05329.1-3"/>
    <property type="match status" value="1"/>
</dbReference>
<evidence type="ECO:0000256" key="4">
    <source>
        <dbReference type="HAMAP-Rule" id="MF_00753"/>
    </source>
</evidence>
<evidence type="ECO:0000256" key="2">
    <source>
        <dbReference type="ARBA" id="ARBA00022643"/>
    </source>
</evidence>